<gene>
    <name evidence="2" type="ORF">DDW44_30640</name>
</gene>
<reference evidence="2 3" key="1">
    <citation type="submission" date="2018-05" db="EMBL/GenBank/DDBJ databases">
        <title>Complete genome sequence of sponge-derived Streptomyces sp. HNM0039.</title>
        <authorList>
            <person name="Huang X."/>
            <person name="Zhou S."/>
        </authorList>
    </citation>
    <scope>NUCLEOTIDE SEQUENCE [LARGE SCALE GENOMIC DNA]</scope>
    <source>
        <strain evidence="2 3">HNM0039</strain>
    </source>
</reference>
<feature type="compositionally biased region" description="Pro residues" evidence="1">
    <location>
        <begin position="437"/>
        <end position="459"/>
    </location>
</feature>
<protein>
    <submittedName>
        <fullName evidence="2">Uncharacterized protein</fullName>
    </submittedName>
</protein>
<dbReference type="EMBL" id="CP029188">
    <property type="protein sequence ID" value="AWI32676.1"/>
    <property type="molecule type" value="Genomic_DNA"/>
</dbReference>
<evidence type="ECO:0000313" key="3">
    <source>
        <dbReference type="Proteomes" id="UP000244900"/>
    </source>
</evidence>
<dbReference type="KEGG" id="stir:DDW44_30640"/>
<feature type="region of interest" description="Disordered" evidence="1">
    <location>
        <begin position="427"/>
        <end position="471"/>
    </location>
</feature>
<proteinExistence type="predicted"/>
<dbReference type="AlphaFoldDB" id="A0A2S1T270"/>
<sequence>MLLLAGTEKSGKSYEAAAFSGSDLIGRTFWIEIGEGEGHHYGAVPGARYELVPHDGSLRDILDAVRWAVWQPRGEDGKPNAIVLDSVSVLWELLGDEQAVISRRRAAERAARQKQPAPTDPTDYTITTDQWNVAKKRWGLVIDALRHHDGPVILCARMDEVTLFDAAGQPTKDRTWKIQAEKKLPFEVTGTLQLRGYRRAFLTGMRSLTLNITPDKTVPYPGFSLDKLMRDLGLHELEAAPRTYVAPQPEAYVEEHDSELARLADRNNRSREARQNAAQGQLPDPEAVSRAIRAAFESRSDKRRELVKVRAHYGASVLAQVVVSTPWGEMDANAAIDTALLNIEPATPGEQAGRPQPSGPAPAALPLDADEIERRLAEALSAPDAEQRLHTMREEYGAAPLAQTVVQTEWGTVDANSAITMALMSGNERQSAGSAPAPAPEPAPQQSPPVEPPAPPAPRTAPRRASMTAEERARANMIAELELQAQMLGMNTTEFVADLLPAGATSVEDIRGGSRLQDHIRGHRAQVLAAFTKRGMAQAAAEYAKFGDRVPARNINQFITGVLQGK</sequence>
<evidence type="ECO:0000256" key="1">
    <source>
        <dbReference type="SAM" id="MobiDB-lite"/>
    </source>
</evidence>
<keyword evidence="3" id="KW-1185">Reference proteome</keyword>
<name>A0A2S1T270_9ACTN</name>
<dbReference type="RefSeq" id="WP_108908544.1">
    <property type="nucleotide sequence ID" value="NZ_CP029188.1"/>
</dbReference>
<feature type="region of interest" description="Disordered" evidence="1">
    <location>
        <begin position="346"/>
        <end position="365"/>
    </location>
</feature>
<accession>A0A2S1T270</accession>
<evidence type="ECO:0000313" key="2">
    <source>
        <dbReference type="EMBL" id="AWI32676.1"/>
    </source>
</evidence>
<dbReference type="OrthoDB" id="3848202at2"/>
<dbReference type="Proteomes" id="UP000244900">
    <property type="component" value="Chromosome"/>
</dbReference>
<organism evidence="2 3">
    <name type="scientific">Streptomyces tirandamycinicus</name>
    <dbReference type="NCBI Taxonomy" id="2174846"/>
    <lineage>
        <taxon>Bacteria</taxon>
        <taxon>Bacillati</taxon>
        <taxon>Actinomycetota</taxon>
        <taxon>Actinomycetes</taxon>
        <taxon>Kitasatosporales</taxon>
        <taxon>Streptomycetaceae</taxon>
        <taxon>Streptomyces</taxon>
    </lineage>
</organism>